<feature type="compositionally biased region" description="Basic and acidic residues" evidence="2">
    <location>
        <begin position="365"/>
        <end position="375"/>
    </location>
</feature>
<dbReference type="VEuPathDB" id="VectorBase:RSAN_032188"/>
<keyword evidence="1" id="KW-0479">Metal-binding</keyword>
<keyword evidence="5" id="KW-1185">Reference proteome</keyword>
<keyword evidence="1" id="KW-0863">Zinc-finger</keyword>
<dbReference type="InterPro" id="IPR001878">
    <property type="entry name" value="Znf_CCHC"/>
</dbReference>
<dbReference type="GO" id="GO:0003676">
    <property type="term" value="F:nucleic acid binding"/>
    <property type="evidence" value="ECO:0007669"/>
    <property type="project" value="InterPro"/>
</dbReference>
<gene>
    <name evidence="4" type="ORF">HPB52_015462</name>
</gene>
<feature type="domain" description="CCHC-type" evidence="3">
    <location>
        <begin position="241"/>
        <end position="255"/>
    </location>
</feature>
<feature type="compositionally biased region" description="Basic residues" evidence="2">
    <location>
        <begin position="376"/>
        <end position="393"/>
    </location>
</feature>
<feature type="region of interest" description="Disordered" evidence="2">
    <location>
        <begin position="599"/>
        <end position="652"/>
    </location>
</feature>
<protein>
    <recommendedName>
        <fullName evidence="3">CCHC-type domain-containing protein</fullName>
    </recommendedName>
</protein>
<keyword evidence="1" id="KW-0862">Zinc</keyword>
<dbReference type="VEuPathDB" id="VectorBase:RSAN_040501"/>
<dbReference type="PROSITE" id="PS50158">
    <property type="entry name" value="ZF_CCHC"/>
    <property type="match status" value="1"/>
</dbReference>
<feature type="compositionally biased region" description="Polar residues" evidence="2">
    <location>
        <begin position="713"/>
        <end position="730"/>
    </location>
</feature>
<feature type="compositionally biased region" description="Polar residues" evidence="2">
    <location>
        <begin position="604"/>
        <end position="630"/>
    </location>
</feature>
<evidence type="ECO:0000256" key="1">
    <source>
        <dbReference type="PROSITE-ProRule" id="PRU00047"/>
    </source>
</evidence>
<dbReference type="GO" id="GO:0008270">
    <property type="term" value="F:zinc ion binding"/>
    <property type="evidence" value="ECO:0007669"/>
    <property type="project" value="UniProtKB-KW"/>
</dbReference>
<feature type="compositionally biased region" description="Basic and acidic residues" evidence="2">
    <location>
        <begin position="311"/>
        <end position="320"/>
    </location>
</feature>
<dbReference type="EMBL" id="JABSTV010001251">
    <property type="protein sequence ID" value="KAH7951932.1"/>
    <property type="molecule type" value="Genomic_DNA"/>
</dbReference>
<dbReference type="Proteomes" id="UP000821837">
    <property type="component" value="Chromosome 5"/>
</dbReference>
<reference evidence="4" key="2">
    <citation type="submission" date="2021-09" db="EMBL/GenBank/DDBJ databases">
        <authorList>
            <person name="Jia N."/>
            <person name="Wang J."/>
            <person name="Shi W."/>
            <person name="Du L."/>
            <person name="Sun Y."/>
            <person name="Zhan W."/>
            <person name="Jiang J."/>
            <person name="Wang Q."/>
            <person name="Zhang B."/>
            <person name="Ji P."/>
            <person name="Sakyi L.B."/>
            <person name="Cui X."/>
            <person name="Yuan T."/>
            <person name="Jiang B."/>
            <person name="Yang W."/>
            <person name="Lam T.T.-Y."/>
            <person name="Chang Q."/>
            <person name="Ding S."/>
            <person name="Wang X."/>
            <person name="Zhu J."/>
            <person name="Ruan X."/>
            <person name="Zhao L."/>
            <person name="Wei J."/>
            <person name="Que T."/>
            <person name="Du C."/>
            <person name="Cheng J."/>
            <person name="Dai P."/>
            <person name="Han X."/>
            <person name="Huang E."/>
            <person name="Gao Y."/>
            <person name="Liu J."/>
            <person name="Shao H."/>
            <person name="Ye R."/>
            <person name="Li L."/>
            <person name="Wei W."/>
            <person name="Wang X."/>
            <person name="Wang C."/>
            <person name="Huo Q."/>
            <person name="Li W."/>
            <person name="Guo W."/>
            <person name="Chen H."/>
            <person name="Chen S."/>
            <person name="Zhou L."/>
            <person name="Zhou L."/>
            <person name="Ni X."/>
            <person name="Tian J."/>
            <person name="Zhou Y."/>
            <person name="Sheng Y."/>
            <person name="Liu T."/>
            <person name="Pan Y."/>
            <person name="Xia L."/>
            <person name="Li J."/>
            <person name="Zhao F."/>
            <person name="Cao W."/>
        </authorList>
    </citation>
    <scope>NUCLEOTIDE SEQUENCE</scope>
    <source>
        <strain evidence="4">Rsan-2018</strain>
        <tissue evidence="4">Larvae</tissue>
    </source>
</reference>
<organism evidence="4 5">
    <name type="scientific">Rhipicephalus sanguineus</name>
    <name type="common">Brown dog tick</name>
    <name type="synonym">Ixodes sanguineus</name>
    <dbReference type="NCBI Taxonomy" id="34632"/>
    <lineage>
        <taxon>Eukaryota</taxon>
        <taxon>Metazoa</taxon>
        <taxon>Ecdysozoa</taxon>
        <taxon>Arthropoda</taxon>
        <taxon>Chelicerata</taxon>
        <taxon>Arachnida</taxon>
        <taxon>Acari</taxon>
        <taxon>Parasitiformes</taxon>
        <taxon>Ixodida</taxon>
        <taxon>Ixodoidea</taxon>
        <taxon>Ixodidae</taxon>
        <taxon>Rhipicephalinae</taxon>
        <taxon>Rhipicephalus</taxon>
        <taxon>Rhipicephalus</taxon>
    </lineage>
</organism>
<evidence type="ECO:0000256" key="2">
    <source>
        <dbReference type="SAM" id="MobiDB-lite"/>
    </source>
</evidence>
<evidence type="ECO:0000313" key="5">
    <source>
        <dbReference type="Proteomes" id="UP000821837"/>
    </source>
</evidence>
<dbReference type="AlphaFoldDB" id="A0A9D4PRY7"/>
<feature type="compositionally biased region" description="Polar residues" evidence="2">
    <location>
        <begin position="744"/>
        <end position="756"/>
    </location>
</feature>
<sequence>MMEGAAVVMEGDDLPPEDFGEEHGWRSAAVKKHSRRTDASATERATTCGDAGGYFNAIRKDLNLNKVIKSSRMPRLPSEHWKIIVRPRGGLDVQQTGSARLGRAIAVAAGIAPELAGQDVVCPNTMQNIIVISTASRANADSYLRMRCLTLGIKQYEINTYEAAPHATCKGVIRKIDISESQTDLEKSILTDRNPSALGVKRIKNSETVVIVFDGYKVPNFVYFGTALVRCSLYHRQHDCCYACGRLGHRADVCPTPDEVVCKQCGISNPGENHTCSPKCGLCGGPHATTDKSCKQRFQLPFIVRWRRRERRAESERRSQPSEPASADVGLTQHAEAQADDCDSSQRPRSPSRSSARSRSRSRGRKDGGSSEGRPRSRSKSRRRSKSRGRSLSRSRTGDPQGKVHFQGESEPALQGGTWADRVRSGGRPGGKVTGGTAPEQGLEELNQLRKENAEMRSIIESLRAEMAELRRTSKSQPTPSSASQLSGSPSPQPTEVPMVVEAGPSGNPAKRKAVSSSAENVQAKAKSEIKETLNSICLEIQRLNERLSVMDHRLTVMDQKIDAQNVRIQCVESQLQNADPMVQSPDIRVATKVRPDFFHEGTPLSTPSLVGIQSSNSSPPTVENLTKGCNNKRKSRDDPDEECDQDPRKKRKEDELELLRRILKVEEETLELEKKRAQEEAEIMKATMNFLEAATSFMQRERAERPRAAQATQGPSSARPQTSSGSSYCNGVGGLPVVGAPLYTTQPSFYSSSPVDSPGKNDP</sequence>
<accession>A0A9D4PRY7</accession>
<feature type="region of interest" description="Disordered" evidence="2">
    <location>
        <begin position="695"/>
        <end position="764"/>
    </location>
</feature>
<feature type="region of interest" description="Disordered" evidence="2">
    <location>
        <begin position="470"/>
        <end position="520"/>
    </location>
</feature>
<comment type="caution">
    <text evidence="4">The sequence shown here is derived from an EMBL/GenBank/DDBJ whole genome shotgun (WGS) entry which is preliminary data.</text>
</comment>
<feature type="compositionally biased region" description="Low complexity" evidence="2">
    <location>
        <begin position="478"/>
        <end position="490"/>
    </location>
</feature>
<reference evidence="4" key="1">
    <citation type="journal article" date="2020" name="Cell">
        <title>Large-Scale Comparative Analyses of Tick Genomes Elucidate Their Genetic Diversity and Vector Capacities.</title>
        <authorList>
            <consortium name="Tick Genome and Microbiome Consortium (TIGMIC)"/>
            <person name="Jia N."/>
            <person name="Wang J."/>
            <person name="Shi W."/>
            <person name="Du L."/>
            <person name="Sun Y."/>
            <person name="Zhan W."/>
            <person name="Jiang J.F."/>
            <person name="Wang Q."/>
            <person name="Zhang B."/>
            <person name="Ji P."/>
            <person name="Bell-Sakyi L."/>
            <person name="Cui X.M."/>
            <person name="Yuan T.T."/>
            <person name="Jiang B.G."/>
            <person name="Yang W.F."/>
            <person name="Lam T.T."/>
            <person name="Chang Q.C."/>
            <person name="Ding S.J."/>
            <person name="Wang X.J."/>
            <person name="Zhu J.G."/>
            <person name="Ruan X.D."/>
            <person name="Zhao L."/>
            <person name="Wei J.T."/>
            <person name="Ye R.Z."/>
            <person name="Que T.C."/>
            <person name="Du C.H."/>
            <person name="Zhou Y.H."/>
            <person name="Cheng J.X."/>
            <person name="Dai P.F."/>
            <person name="Guo W.B."/>
            <person name="Han X.H."/>
            <person name="Huang E.J."/>
            <person name="Li L.F."/>
            <person name="Wei W."/>
            <person name="Gao Y.C."/>
            <person name="Liu J.Z."/>
            <person name="Shao H.Z."/>
            <person name="Wang X."/>
            <person name="Wang C.C."/>
            <person name="Yang T.C."/>
            <person name="Huo Q.B."/>
            <person name="Li W."/>
            <person name="Chen H.Y."/>
            <person name="Chen S.E."/>
            <person name="Zhou L.G."/>
            <person name="Ni X.B."/>
            <person name="Tian J.H."/>
            <person name="Sheng Y."/>
            <person name="Liu T."/>
            <person name="Pan Y.S."/>
            <person name="Xia L.Y."/>
            <person name="Li J."/>
            <person name="Zhao F."/>
            <person name="Cao W.C."/>
        </authorList>
    </citation>
    <scope>NUCLEOTIDE SEQUENCE</scope>
    <source>
        <strain evidence="4">Rsan-2018</strain>
    </source>
</reference>
<evidence type="ECO:0000259" key="3">
    <source>
        <dbReference type="PROSITE" id="PS50158"/>
    </source>
</evidence>
<evidence type="ECO:0000313" key="4">
    <source>
        <dbReference type="EMBL" id="KAH7951932.1"/>
    </source>
</evidence>
<feature type="region of interest" description="Disordered" evidence="2">
    <location>
        <begin position="311"/>
        <end position="443"/>
    </location>
</feature>
<name>A0A9D4PRY7_RHISA</name>
<feature type="compositionally biased region" description="Low complexity" evidence="2">
    <location>
        <begin position="345"/>
        <end position="355"/>
    </location>
</feature>
<proteinExistence type="predicted"/>